<gene>
    <name evidence="2" type="ORF">J8F10_16830</name>
</gene>
<sequence length="347" mass="37000">MGGVAATSGYVLVSDRELNDTVDVFRCLKAADGKEAWAHRTPAIGNLDYGNSPRATPLIYNDRAYLLGAFGDLACVEMGTGKSVWALNVRDEFDAADERKWGVCDSPLIADGKLIVAPGGKDAALVALDPKTGKPVWKAPGKPTGYGSFIAAKLGGVLQIVGHDAETLGGWDAKTGTRLWTVKPERRGDFNVPTPIVVGDRLFVTTENNGARLFTFKTGGAIDPKPVATSKKLAPDTHTPVVAGSRVFGVWNRLYCLNLTDGLKELYDESTTAFSGYCAAVATDSRVLVVPRSGELILLDATADEYTELGRLAAFGKDEKGVYAHPAFVGTRVYIRGNSSVRCLELG</sequence>
<dbReference type="Pfam" id="PF13360">
    <property type="entry name" value="PQQ_2"/>
    <property type="match status" value="1"/>
</dbReference>
<evidence type="ECO:0000313" key="3">
    <source>
        <dbReference type="Proteomes" id="UP000676565"/>
    </source>
</evidence>
<dbReference type="InterPro" id="IPR011047">
    <property type="entry name" value="Quinoprotein_ADH-like_sf"/>
</dbReference>
<dbReference type="InterPro" id="IPR002372">
    <property type="entry name" value="PQQ_rpt_dom"/>
</dbReference>
<evidence type="ECO:0000313" key="2">
    <source>
        <dbReference type="EMBL" id="MBP3956938.1"/>
    </source>
</evidence>
<dbReference type="PANTHER" id="PTHR34512">
    <property type="entry name" value="CELL SURFACE PROTEIN"/>
    <property type="match status" value="1"/>
</dbReference>
<reference evidence="2 3" key="1">
    <citation type="submission" date="2021-04" db="EMBL/GenBank/DDBJ databases">
        <authorList>
            <person name="Ivanova A."/>
        </authorList>
    </citation>
    <scope>NUCLEOTIDE SEQUENCE [LARGE SCALE GENOMIC DNA]</scope>
    <source>
        <strain evidence="2 3">G18</strain>
    </source>
</reference>
<comment type="caution">
    <text evidence="2">The sequence shown here is derived from an EMBL/GenBank/DDBJ whole genome shotgun (WGS) entry which is preliminary data.</text>
</comment>
<dbReference type="InterPro" id="IPR015943">
    <property type="entry name" value="WD40/YVTN_repeat-like_dom_sf"/>
</dbReference>
<feature type="domain" description="Pyrrolo-quinoline quinone repeat" evidence="1">
    <location>
        <begin position="26"/>
        <end position="262"/>
    </location>
</feature>
<dbReference type="Gene3D" id="2.130.10.10">
    <property type="entry name" value="YVTN repeat-like/Quinoprotein amine dehydrogenase"/>
    <property type="match status" value="1"/>
</dbReference>
<dbReference type="Gene3D" id="2.40.10.480">
    <property type="match status" value="1"/>
</dbReference>
<proteinExistence type="predicted"/>
<accession>A0ABS5BVL4</accession>
<organism evidence="2 3">
    <name type="scientific">Gemmata palustris</name>
    <dbReference type="NCBI Taxonomy" id="2822762"/>
    <lineage>
        <taxon>Bacteria</taxon>
        <taxon>Pseudomonadati</taxon>
        <taxon>Planctomycetota</taxon>
        <taxon>Planctomycetia</taxon>
        <taxon>Gemmatales</taxon>
        <taxon>Gemmataceae</taxon>
        <taxon>Gemmata</taxon>
    </lineage>
</organism>
<protein>
    <submittedName>
        <fullName evidence="2">PQQ-binding-like beta-propeller repeat protein</fullName>
    </submittedName>
</protein>
<dbReference type="PANTHER" id="PTHR34512:SF30">
    <property type="entry name" value="OUTER MEMBRANE PROTEIN ASSEMBLY FACTOR BAMB"/>
    <property type="match status" value="1"/>
</dbReference>
<dbReference type="SUPFAM" id="SSF50998">
    <property type="entry name" value="Quinoprotein alcohol dehydrogenase-like"/>
    <property type="match status" value="2"/>
</dbReference>
<dbReference type="EMBL" id="JAGKQQ010000001">
    <property type="protein sequence ID" value="MBP3956938.1"/>
    <property type="molecule type" value="Genomic_DNA"/>
</dbReference>
<dbReference type="Proteomes" id="UP000676565">
    <property type="component" value="Unassembled WGS sequence"/>
</dbReference>
<name>A0ABS5BVL4_9BACT</name>
<evidence type="ECO:0000259" key="1">
    <source>
        <dbReference type="Pfam" id="PF13360"/>
    </source>
</evidence>
<keyword evidence="3" id="KW-1185">Reference proteome</keyword>